<accession>A0A6G1HEF9</accession>
<keyword evidence="2" id="KW-1185">Reference proteome</keyword>
<dbReference type="AlphaFoldDB" id="A0A6G1HEF9"/>
<organism evidence="1 2">
    <name type="scientific">Aulographum hederae CBS 113979</name>
    <dbReference type="NCBI Taxonomy" id="1176131"/>
    <lineage>
        <taxon>Eukaryota</taxon>
        <taxon>Fungi</taxon>
        <taxon>Dikarya</taxon>
        <taxon>Ascomycota</taxon>
        <taxon>Pezizomycotina</taxon>
        <taxon>Dothideomycetes</taxon>
        <taxon>Pleosporomycetidae</taxon>
        <taxon>Aulographales</taxon>
        <taxon>Aulographaceae</taxon>
    </lineage>
</organism>
<dbReference type="OrthoDB" id="5598852at2759"/>
<dbReference type="EMBL" id="ML977139">
    <property type="protein sequence ID" value="KAF1991626.1"/>
    <property type="molecule type" value="Genomic_DNA"/>
</dbReference>
<sequence length="80" mass="9398">MDGAGWHYFPGYEQREALFWETFDKFVDGRLEGYRKAIKLAEEIGVLFRYGFCWVEGTELKVIVETDSSVKYLDAFMIDL</sequence>
<reference evidence="1" key="1">
    <citation type="journal article" date="2020" name="Stud. Mycol.">
        <title>101 Dothideomycetes genomes: a test case for predicting lifestyles and emergence of pathogens.</title>
        <authorList>
            <person name="Haridas S."/>
            <person name="Albert R."/>
            <person name="Binder M."/>
            <person name="Bloem J."/>
            <person name="Labutti K."/>
            <person name="Salamov A."/>
            <person name="Andreopoulos B."/>
            <person name="Baker S."/>
            <person name="Barry K."/>
            <person name="Bills G."/>
            <person name="Bluhm B."/>
            <person name="Cannon C."/>
            <person name="Castanera R."/>
            <person name="Culley D."/>
            <person name="Daum C."/>
            <person name="Ezra D."/>
            <person name="Gonzalez J."/>
            <person name="Henrissat B."/>
            <person name="Kuo A."/>
            <person name="Liang C."/>
            <person name="Lipzen A."/>
            <person name="Lutzoni F."/>
            <person name="Magnuson J."/>
            <person name="Mondo S."/>
            <person name="Nolan M."/>
            <person name="Ohm R."/>
            <person name="Pangilinan J."/>
            <person name="Park H.-J."/>
            <person name="Ramirez L."/>
            <person name="Alfaro M."/>
            <person name="Sun H."/>
            <person name="Tritt A."/>
            <person name="Yoshinaga Y."/>
            <person name="Zwiers L.-H."/>
            <person name="Turgeon B."/>
            <person name="Goodwin S."/>
            <person name="Spatafora J."/>
            <person name="Crous P."/>
            <person name="Grigoriev I."/>
        </authorList>
    </citation>
    <scope>NUCLEOTIDE SEQUENCE</scope>
    <source>
        <strain evidence="1">CBS 113979</strain>
    </source>
</reference>
<protein>
    <submittedName>
        <fullName evidence="1">Uncharacterized protein</fullName>
    </submittedName>
</protein>
<proteinExistence type="predicted"/>
<gene>
    <name evidence="1" type="ORF">K402DRAFT_389027</name>
</gene>
<evidence type="ECO:0000313" key="2">
    <source>
        <dbReference type="Proteomes" id="UP000800041"/>
    </source>
</evidence>
<dbReference type="Proteomes" id="UP000800041">
    <property type="component" value="Unassembled WGS sequence"/>
</dbReference>
<name>A0A6G1HEF9_9PEZI</name>
<evidence type="ECO:0000313" key="1">
    <source>
        <dbReference type="EMBL" id="KAF1991626.1"/>
    </source>
</evidence>